<keyword evidence="5" id="KW-1185">Reference proteome</keyword>
<dbReference type="PROSITE" id="PS50279">
    <property type="entry name" value="BPTI_KUNITZ_2"/>
    <property type="match status" value="1"/>
</dbReference>
<evidence type="ECO:0000313" key="4">
    <source>
        <dbReference type="EMBL" id="KIH50489.1"/>
    </source>
</evidence>
<dbReference type="PANTHER" id="PTHR47769:SF1">
    <property type="entry name" value="WAP FOUR-DISULFIDE CORE DOMAIN PROTEIN 8"/>
    <property type="match status" value="1"/>
</dbReference>
<dbReference type="InterPro" id="IPR036880">
    <property type="entry name" value="Kunitz_BPTI_sf"/>
</dbReference>
<gene>
    <name evidence="4" type="ORF">ANCDUO_19432</name>
</gene>
<dbReference type="SUPFAM" id="SSF57362">
    <property type="entry name" value="BPTI-like"/>
    <property type="match status" value="1"/>
</dbReference>
<feature type="signal peptide" evidence="2">
    <location>
        <begin position="1"/>
        <end position="21"/>
    </location>
</feature>
<feature type="domain" description="BPTI/Kunitz inhibitor" evidence="3">
    <location>
        <begin position="51"/>
        <end position="86"/>
    </location>
</feature>
<evidence type="ECO:0000256" key="1">
    <source>
        <dbReference type="ARBA" id="ARBA00023157"/>
    </source>
</evidence>
<dbReference type="CDD" id="cd00109">
    <property type="entry name" value="Kunitz-type"/>
    <property type="match status" value="1"/>
</dbReference>
<feature type="chain" id="PRO_5002148822" evidence="2">
    <location>
        <begin position="22"/>
        <end position="95"/>
    </location>
</feature>
<accession>A0A0C2FUY1</accession>
<dbReference type="Proteomes" id="UP000054047">
    <property type="component" value="Unassembled WGS sequence"/>
</dbReference>
<dbReference type="SMART" id="SM00131">
    <property type="entry name" value="KU"/>
    <property type="match status" value="1"/>
</dbReference>
<dbReference type="EMBL" id="KN749554">
    <property type="protein sequence ID" value="KIH50489.1"/>
    <property type="molecule type" value="Genomic_DNA"/>
</dbReference>
<dbReference type="InterPro" id="IPR002223">
    <property type="entry name" value="Kunitz_BPTI"/>
</dbReference>
<reference evidence="4 5" key="1">
    <citation type="submission" date="2013-12" db="EMBL/GenBank/DDBJ databases">
        <title>Draft genome of the parsitic nematode Ancylostoma duodenale.</title>
        <authorList>
            <person name="Mitreva M."/>
        </authorList>
    </citation>
    <scope>NUCLEOTIDE SEQUENCE [LARGE SCALE GENOMIC DNA]</scope>
    <source>
        <strain evidence="4 5">Zhejiang</strain>
    </source>
</reference>
<dbReference type="InterPro" id="IPR020901">
    <property type="entry name" value="Prtase_inh_Kunz-CS"/>
</dbReference>
<dbReference type="GO" id="GO:0004867">
    <property type="term" value="F:serine-type endopeptidase inhibitor activity"/>
    <property type="evidence" value="ECO:0007669"/>
    <property type="project" value="InterPro"/>
</dbReference>
<dbReference type="AlphaFoldDB" id="A0A0C2FUY1"/>
<evidence type="ECO:0000259" key="3">
    <source>
        <dbReference type="PROSITE" id="PS50279"/>
    </source>
</evidence>
<evidence type="ECO:0000313" key="5">
    <source>
        <dbReference type="Proteomes" id="UP000054047"/>
    </source>
</evidence>
<keyword evidence="1" id="KW-1015">Disulfide bond</keyword>
<name>A0A0C2FUY1_9BILA</name>
<dbReference type="Gene3D" id="4.10.410.10">
    <property type="entry name" value="Pancreatic trypsin inhibitor Kunitz domain"/>
    <property type="match status" value="1"/>
</dbReference>
<sequence length="95" mass="10915">MKAVLAFFLVVFCGFYLGTVGSYQQAVSGQQLGLKGQQQLDYGQQQVLDLRYYFDTKEKKCKMFYYDGCSRGANNFMTKEACRNACMRRGSYYST</sequence>
<dbReference type="PANTHER" id="PTHR47769">
    <property type="entry name" value="WAP FOUR-DISULFIDE CORE DOMAIN PROTEIN 8"/>
    <property type="match status" value="1"/>
</dbReference>
<keyword evidence="2" id="KW-0732">Signal</keyword>
<evidence type="ECO:0000256" key="2">
    <source>
        <dbReference type="SAM" id="SignalP"/>
    </source>
</evidence>
<dbReference type="Pfam" id="PF00014">
    <property type="entry name" value="Kunitz_BPTI"/>
    <property type="match status" value="1"/>
</dbReference>
<proteinExistence type="predicted"/>
<dbReference type="PROSITE" id="PS00280">
    <property type="entry name" value="BPTI_KUNITZ_1"/>
    <property type="match status" value="1"/>
</dbReference>
<organism evidence="4 5">
    <name type="scientific">Ancylostoma duodenale</name>
    <dbReference type="NCBI Taxonomy" id="51022"/>
    <lineage>
        <taxon>Eukaryota</taxon>
        <taxon>Metazoa</taxon>
        <taxon>Ecdysozoa</taxon>
        <taxon>Nematoda</taxon>
        <taxon>Chromadorea</taxon>
        <taxon>Rhabditida</taxon>
        <taxon>Rhabditina</taxon>
        <taxon>Rhabditomorpha</taxon>
        <taxon>Strongyloidea</taxon>
        <taxon>Ancylostomatidae</taxon>
        <taxon>Ancylostomatinae</taxon>
        <taxon>Ancylostoma</taxon>
    </lineage>
</organism>
<protein>
    <submittedName>
        <fullName evidence="4">Kunitz/Bovine pancreatic trypsin inhibitor domain protein</fullName>
    </submittedName>
</protein>
<dbReference type="OrthoDB" id="4473401at2759"/>